<sequence>MNAKILAAVLLLTAPLSAQADSDAKMISPGLCQPYGQTSTYDTLAIRADGIQNKTTNSNKYFICGVGRDGESAWDPEGEGGQSMLLYFVYEGNGSIQCTRTIGTDLGDYNVVPGPVSDTVNAVRAVPYNLWVATFPEAAGDSFQAATFTCRIPPQAKFSFAQVYESVGTDTIDP</sequence>
<reference evidence="2 3" key="1">
    <citation type="submission" date="2019-03" db="EMBL/GenBank/DDBJ databases">
        <title>Arenimonas daejeonensis sp. nov., isolated from compost.</title>
        <authorList>
            <person name="Jeon C.O."/>
        </authorList>
    </citation>
    <scope>NUCLEOTIDE SEQUENCE [LARGE SCALE GENOMIC DNA]</scope>
    <source>
        <strain evidence="2 3">R29</strain>
    </source>
</reference>
<evidence type="ECO:0000256" key="1">
    <source>
        <dbReference type="SAM" id="SignalP"/>
    </source>
</evidence>
<feature type="signal peptide" evidence="1">
    <location>
        <begin position="1"/>
        <end position="20"/>
    </location>
</feature>
<dbReference type="Proteomes" id="UP000305760">
    <property type="component" value="Unassembled WGS sequence"/>
</dbReference>
<keyword evidence="1" id="KW-0732">Signal</keyword>
<gene>
    <name evidence="2" type="ORF">E1B00_11590</name>
</gene>
<feature type="chain" id="PRO_5022713999" evidence="1">
    <location>
        <begin position="21"/>
        <end position="174"/>
    </location>
</feature>
<protein>
    <submittedName>
        <fullName evidence="2">Uncharacterized protein</fullName>
    </submittedName>
</protein>
<dbReference type="RefSeq" id="WP_139448895.1">
    <property type="nucleotide sequence ID" value="NZ_SMDR01000002.1"/>
</dbReference>
<evidence type="ECO:0000313" key="2">
    <source>
        <dbReference type="EMBL" id="TNJ33963.1"/>
    </source>
</evidence>
<comment type="caution">
    <text evidence="2">The sequence shown here is derived from an EMBL/GenBank/DDBJ whole genome shotgun (WGS) entry which is preliminary data.</text>
</comment>
<dbReference type="AlphaFoldDB" id="A0A5C4RRM1"/>
<accession>A0A5C4RRM1</accession>
<evidence type="ECO:0000313" key="3">
    <source>
        <dbReference type="Proteomes" id="UP000305760"/>
    </source>
</evidence>
<organism evidence="2 3">
    <name type="scientific">Arenimonas terrae</name>
    <dbReference type="NCBI Taxonomy" id="2546226"/>
    <lineage>
        <taxon>Bacteria</taxon>
        <taxon>Pseudomonadati</taxon>
        <taxon>Pseudomonadota</taxon>
        <taxon>Gammaproteobacteria</taxon>
        <taxon>Lysobacterales</taxon>
        <taxon>Lysobacteraceae</taxon>
        <taxon>Arenimonas</taxon>
    </lineage>
</organism>
<dbReference type="EMBL" id="SMDR01000002">
    <property type="protein sequence ID" value="TNJ33963.1"/>
    <property type="molecule type" value="Genomic_DNA"/>
</dbReference>
<proteinExistence type="predicted"/>
<keyword evidence="3" id="KW-1185">Reference proteome</keyword>
<name>A0A5C4RRM1_9GAMM</name>